<sequence>MTLPLHGLCAFPITPANEHGTINAAAYRALVARLAQAKVDSIGLLGSTGGYMYFEPGERKRGLDVAMEEISGALPAIVSVGALRTDIAIDLARHARSAGAIAGLLAPVSYAPLSEGEVFEHYAAVAGESGLPIIIYDNPGTTHFEMSPAFIDRLAAIEGVVAIKNAAGETHEALAQLSRQRRALPAGFAIGYSGDKRSIEPLIAGADTWYSVIGGTLPSVGLAMTRAAQGGNADQARRLSGELAPVWNLFKKYSSMRVVYAIAEALGYETGTPPRPILPLSEAAKEEVASALRALGELAA</sequence>
<evidence type="ECO:0000256" key="1">
    <source>
        <dbReference type="ARBA" id="ARBA00007592"/>
    </source>
</evidence>
<organism evidence="4 5">
    <name type="scientific">Devosia yakushimensis</name>
    <dbReference type="NCBI Taxonomy" id="470028"/>
    <lineage>
        <taxon>Bacteria</taxon>
        <taxon>Pseudomonadati</taxon>
        <taxon>Pseudomonadota</taxon>
        <taxon>Alphaproteobacteria</taxon>
        <taxon>Hyphomicrobiales</taxon>
        <taxon>Devosiaceae</taxon>
        <taxon>Devosia</taxon>
    </lineage>
</organism>
<dbReference type="InterPro" id="IPR013785">
    <property type="entry name" value="Aldolase_TIM"/>
</dbReference>
<gene>
    <name evidence="4" type="primary">dapA_6</name>
    <name evidence="4" type="ORF">GCM10007913_40510</name>
</gene>
<evidence type="ECO:0000313" key="5">
    <source>
        <dbReference type="Proteomes" id="UP001161406"/>
    </source>
</evidence>
<dbReference type="PRINTS" id="PR00146">
    <property type="entry name" value="DHPICSNTHASE"/>
</dbReference>
<comment type="similarity">
    <text evidence="1 3">Belongs to the DapA family.</text>
</comment>
<dbReference type="InterPro" id="IPR002220">
    <property type="entry name" value="DapA-like"/>
</dbReference>
<evidence type="ECO:0000256" key="3">
    <source>
        <dbReference type="PIRNR" id="PIRNR001365"/>
    </source>
</evidence>
<keyword evidence="2 3" id="KW-0456">Lyase</keyword>
<dbReference type="EMBL" id="BSNG01000003">
    <property type="protein sequence ID" value="GLQ12119.1"/>
    <property type="molecule type" value="Genomic_DNA"/>
</dbReference>
<dbReference type="SUPFAM" id="SSF51569">
    <property type="entry name" value="Aldolase"/>
    <property type="match status" value="1"/>
</dbReference>
<dbReference type="Pfam" id="PF00701">
    <property type="entry name" value="DHDPS"/>
    <property type="match status" value="1"/>
</dbReference>
<dbReference type="RefSeq" id="WP_284393920.1">
    <property type="nucleotide sequence ID" value="NZ_BSNG01000003.1"/>
</dbReference>
<comment type="caution">
    <text evidence="4">The sequence shown here is derived from an EMBL/GenBank/DDBJ whole genome shotgun (WGS) entry which is preliminary data.</text>
</comment>
<evidence type="ECO:0000256" key="2">
    <source>
        <dbReference type="ARBA" id="ARBA00023239"/>
    </source>
</evidence>
<dbReference type="CDD" id="cd00408">
    <property type="entry name" value="DHDPS-like"/>
    <property type="match status" value="1"/>
</dbReference>
<keyword evidence="5" id="KW-1185">Reference proteome</keyword>
<proteinExistence type="inferred from homology"/>
<dbReference type="PANTHER" id="PTHR12128">
    <property type="entry name" value="DIHYDRODIPICOLINATE SYNTHASE"/>
    <property type="match status" value="1"/>
</dbReference>
<accession>A0ABQ5UKF8</accession>
<dbReference type="Gene3D" id="3.20.20.70">
    <property type="entry name" value="Aldolase class I"/>
    <property type="match status" value="1"/>
</dbReference>
<evidence type="ECO:0000313" key="4">
    <source>
        <dbReference type="EMBL" id="GLQ12119.1"/>
    </source>
</evidence>
<name>A0ABQ5UKF8_9HYPH</name>
<protein>
    <submittedName>
        <fullName evidence="4">Dihydrodipicolinate synthase family protein</fullName>
    </submittedName>
</protein>
<dbReference type="PIRSF" id="PIRSF001365">
    <property type="entry name" value="DHDPS"/>
    <property type="match status" value="1"/>
</dbReference>
<reference evidence="4" key="2">
    <citation type="submission" date="2023-01" db="EMBL/GenBank/DDBJ databases">
        <title>Draft genome sequence of Devosia yakushimensis strain NBRC 103855.</title>
        <authorList>
            <person name="Sun Q."/>
            <person name="Mori K."/>
        </authorList>
    </citation>
    <scope>NUCLEOTIDE SEQUENCE</scope>
    <source>
        <strain evidence="4">NBRC 103855</strain>
    </source>
</reference>
<dbReference type="SMART" id="SM01130">
    <property type="entry name" value="DHDPS"/>
    <property type="match status" value="1"/>
</dbReference>
<dbReference type="PANTHER" id="PTHR12128:SF66">
    <property type="entry name" value="4-HYDROXY-2-OXOGLUTARATE ALDOLASE, MITOCHONDRIAL"/>
    <property type="match status" value="1"/>
</dbReference>
<dbReference type="Proteomes" id="UP001161406">
    <property type="component" value="Unassembled WGS sequence"/>
</dbReference>
<reference evidence="4" key="1">
    <citation type="journal article" date="2014" name="Int. J. Syst. Evol. Microbiol.">
        <title>Complete genome of a new Firmicutes species belonging to the dominant human colonic microbiota ('Ruminococcus bicirculans') reveals two chromosomes and a selective capacity to utilize plant glucans.</title>
        <authorList>
            <consortium name="NISC Comparative Sequencing Program"/>
            <person name="Wegmann U."/>
            <person name="Louis P."/>
            <person name="Goesmann A."/>
            <person name="Henrissat B."/>
            <person name="Duncan S.H."/>
            <person name="Flint H.J."/>
        </authorList>
    </citation>
    <scope>NUCLEOTIDE SEQUENCE</scope>
    <source>
        <strain evidence="4">NBRC 103855</strain>
    </source>
</reference>